<dbReference type="GO" id="GO:0031210">
    <property type="term" value="F:phosphatidylcholine binding"/>
    <property type="evidence" value="ECO:0007669"/>
    <property type="project" value="TreeGrafter"/>
</dbReference>
<dbReference type="GO" id="GO:0035091">
    <property type="term" value="F:phosphatidylinositol binding"/>
    <property type="evidence" value="ECO:0007669"/>
    <property type="project" value="TreeGrafter"/>
</dbReference>
<accession>A0A058Z7C4</accession>
<dbReference type="InterPro" id="IPR001666">
    <property type="entry name" value="PI_transfer"/>
</dbReference>
<dbReference type="EMBL" id="KB932205">
    <property type="protein sequence ID" value="KCV70175.1"/>
    <property type="molecule type" value="Genomic_DNA"/>
</dbReference>
<dbReference type="Pfam" id="PF02121">
    <property type="entry name" value="IP_trans"/>
    <property type="match status" value="1"/>
</dbReference>
<dbReference type="OrthoDB" id="18453at2759"/>
<feature type="domain" description="Phosphatidylinositol transfer protein N-terminal" evidence="1">
    <location>
        <begin position="2"/>
        <end position="242"/>
    </location>
</feature>
<dbReference type="OMA" id="QHNVHEL"/>
<dbReference type="Gene3D" id="3.30.530.20">
    <property type="match status" value="1"/>
</dbReference>
<dbReference type="Proteomes" id="UP000030693">
    <property type="component" value="Unassembled WGS sequence"/>
</dbReference>
<dbReference type="PANTHER" id="PTHR10658">
    <property type="entry name" value="PHOSPHATIDYLINOSITOL TRANSFER PROTEIN"/>
    <property type="match status" value="1"/>
</dbReference>
<dbReference type="PANTHER" id="PTHR10658:SF11">
    <property type="entry name" value="VIBRATOR, ISOFORM B"/>
    <property type="match status" value="1"/>
</dbReference>
<dbReference type="GO" id="GO:0005737">
    <property type="term" value="C:cytoplasm"/>
    <property type="evidence" value="ECO:0007669"/>
    <property type="project" value="TreeGrafter"/>
</dbReference>
<sequence length="257" mass="29349">MVLIREFRVPLPITVEEYQVAQLFSVIEVSREATDGDSGVEILKNEPFDDGVNKGQYTHKIYHLGSKVPKFIAMIAPASALMLEEEAWNCYPYCRTVLTSPFLGERFKLVITTQHLPDQGTTENALSLEDSMLKERKVVPIDITVDPEENYDEKSDPKKFVSKSGRGPWSGSDWIAKSATMTCYKLVEIKFAVFGLQTRAENFIASAQENLFRDFHRKLVCQMDNWQGLTMEDIRELEAQVKIELDQKKAEMQQAKD</sequence>
<evidence type="ECO:0000313" key="3">
    <source>
        <dbReference type="Proteomes" id="UP000030693"/>
    </source>
</evidence>
<dbReference type="GO" id="GO:0008526">
    <property type="term" value="F:phosphatidylinositol transfer activity"/>
    <property type="evidence" value="ECO:0007669"/>
    <property type="project" value="TreeGrafter"/>
</dbReference>
<dbReference type="GO" id="GO:0071944">
    <property type="term" value="C:cell periphery"/>
    <property type="evidence" value="ECO:0007669"/>
    <property type="project" value="UniProtKB-ARBA"/>
</dbReference>
<dbReference type="AlphaFoldDB" id="A0A058Z7C4"/>
<dbReference type="GeneID" id="20528359"/>
<evidence type="ECO:0000313" key="2">
    <source>
        <dbReference type="EMBL" id="KCV70175.1"/>
    </source>
</evidence>
<gene>
    <name evidence="2" type="ORF">H696_03634</name>
</gene>
<dbReference type="eggNOG" id="KOG3668">
    <property type="taxonomic scope" value="Eukaryota"/>
</dbReference>
<keyword evidence="3" id="KW-1185">Reference proteome</keyword>
<reference evidence="2" key="1">
    <citation type="submission" date="2013-04" db="EMBL/GenBank/DDBJ databases">
        <title>The Genome Sequence of Fonticula alba ATCC 38817.</title>
        <authorList>
            <consortium name="The Broad Institute Genomics Platform"/>
            <person name="Russ C."/>
            <person name="Cuomo C."/>
            <person name="Burger G."/>
            <person name="Gray M.W."/>
            <person name="Holland P.W.H."/>
            <person name="King N."/>
            <person name="Lang F.B.F."/>
            <person name="Roger A.J."/>
            <person name="Ruiz-Trillo I."/>
            <person name="Brown M."/>
            <person name="Walker B."/>
            <person name="Young S."/>
            <person name="Zeng Q."/>
            <person name="Gargeya S."/>
            <person name="Fitzgerald M."/>
            <person name="Haas B."/>
            <person name="Abouelleil A."/>
            <person name="Allen A.W."/>
            <person name="Alvarado L."/>
            <person name="Arachchi H.M."/>
            <person name="Berlin A.M."/>
            <person name="Chapman S.B."/>
            <person name="Gainer-Dewar J."/>
            <person name="Goldberg J."/>
            <person name="Griggs A."/>
            <person name="Gujja S."/>
            <person name="Hansen M."/>
            <person name="Howarth C."/>
            <person name="Imamovic A."/>
            <person name="Ireland A."/>
            <person name="Larimer J."/>
            <person name="McCowan C."/>
            <person name="Murphy C."/>
            <person name="Pearson M."/>
            <person name="Poon T.W."/>
            <person name="Priest M."/>
            <person name="Roberts A."/>
            <person name="Saif S."/>
            <person name="Shea T."/>
            <person name="Sisk P."/>
            <person name="Sykes S."/>
            <person name="Wortman J."/>
            <person name="Nusbaum C."/>
            <person name="Birren B."/>
        </authorList>
    </citation>
    <scope>NUCLEOTIDE SEQUENCE [LARGE SCALE GENOMIC DNA]</scope>
    <source>
        <strain evidence="2">ATCC 38817</strain>
    </source>
</reference>
<organism evidence="2">
    <name type="scientific">Fonticula alba</name>
    <name type="common">Slime mold</name>
    <dbReference type="NCBI Taxonomy" id="691883"/>
    <lineage>
        <taxon>Eukaryota</taxon>
        <taxon>Rotosphaerida</taxon>
        <taxon>Fonticulaceae</taxon>
        <taxon>Fonticula</taxon>
    </lineage>
</organism>
<dbReference type="STRING" id="691883.A0A058Z7C4"/>
<name>A0A058Z7C4_FONAL</name>
<protein>
    <recommendedName>
        <fullName evidence="1">Phosphatidylinositol transfer protein N-terminal domain-containing protein</fullName>
    </recommendedName>
</protein>
<dbReference type="PRINTS" id="PR00391">
    <property type="entry name" value="PITRANSFER"/>
</dbReference>
<dbReference type="InterPro" id="IPR023393">
    <property type="entry name" value="START-like_dom_sf"/>
</dbReference>
<dbReference type="SUPFAM" id="SSF55961">
    <property type="entry name" value="Bet v1-like"/>
    <property type="match status" value="1"/>
</dbReference>
<dbReference type="FunFam" id="3.30.530.20:FF:000028">
    <property type="entry name" value="Phosphatidylinositol transfer protein 5"/>
    <property type="match status" value="1"/>
</dbReference>
<dbReference type="GO" id="GO:0008525">
    <property type="term" value="F:phosphatidylcholine transporter activity"/>
    <property type="evidence" value="ECO:0007669"/>
    <property type="project" value="TreeGrafter"/>
</dbReference>
<dbReference type="RefSeq" id="XP_009495781.1">
    <property type="nucleotide sequence ID" value="XM_009497506.1"/>
</dbReference>
<proteinExistence type="predicted"/>
<dbReference type="InterPro" id="IPR055261">
    <property type="entry name" value="PI_transfer_N"/>
</dbReference>
<evidence type="ECO:0000259" key="1">
    <source>
        <dbReference type="Pfam" id="PF02121"/>
    </source>
</evidence>